<evidence type="ECO:0000313" key="11">
    <source>
        <dbReference type="Proteomes" id="UP001180556"/>
    </source>
</evidence>
<dbReference type="InterPro" id="IPR036250">
    <property type="entry name" value="AcylCo_DH-like_C"/>
</dbReference>
<organism evidence="10 11">
    <name type="scientific">Streptomyces stephensoniae</name>
    <dbReference type="NCBI Taxonomy" id="3375367"/>
    <lineage>
        <taxon>Bacteria</taxon>
        <taxon>Bacillati</taxon>
        <taxon>Actinomycetota</taxon>
        <taxon>Actinomycetes</taxon>
        <taxon>Kitasatosporales</taxon>
        <taxon>Streptomycetaceae</taxon>
        <taxon>Streptomyces</taxon>
    </lineage>
</organism>
<dbReference type="Gene3D" id="2.40.110.10">
    <property type="entry name" value="Butyryl-CoA Dehydrogenase, subunit A, domain 2"/>
    <property type="match status" value="1"/>
</dbReference>
<dbReference type="Pfam" id="PF02771">
    <property type="entry name" value="Acyl-CoA_dh_N"/>
    <property type="match status" value="1"/>
</dbReference>
<evidence type="ECO:0000313" key="10">
    <source>
        <dbReference type="EMBL" id="MDT0492596.1"/>
    </source>
</evidence>
<dbReference type="InterPro" id="IPR013786">
    <property type="entry name" value="AcylCoA_DH/ox_N"/>
</dbReference>
<dbReference type="CDD" id="cd00567">
    <property type="entry name" value="ACAD"/>
    <property type="match status" value="1"/>
</dbReference>
<evidence type="ECO:0000259" key="7">
    <source>
        <dbReference type="Pfam" id="PF00441"/>
    </source>
</evidence>
<dbReference type="SUPFAM" id="SSF56645">
    <property type="entry name" value="Acyl-CoA dehydrogenase NM domain-like"/>
    <property type="match status" value="1"/>
</dbReference>
<feature type="domain" description="Acyl-CoA dehydrogenase/oxidase N-terminal" evidence="9">
    <location>
        <begin position="55"/>
        <end position="140"/>
    </location>
</feature>
<evidence type="ECO:0000256" key="2">
    <source>
        <dbReference type="ARBA" id="ARBA00009347"/>
    </source>
</evidence>
<dbReference type="InterPro" id="IPR046373">
    <property type="entry name" value="Acyl-CoA_Oxase/DH_mid-dom_sf"/>
</dbReference>
<feature type="domain" description="Acyl-CoA dehydrogenase/oxidase C-terminal" evidence="7">
    <location>
        <begin position="254"/>
        <end position="408"/>
    </location>
</feature>
<dbReference type="InterPro" id="IPR037069">
    <property type="entry name" value="AcylCoA_DH/ox_N_sf"/>
</dbReference>
<feature type="region of interest" description="Disordered" evidence="6">
    <location>
        <begin position="1"/>
        <end position="28"/>
    </location>
</feature>
<reference evidence="11" key="1">
    <citation type="submission" date="2023-07" db="EMBL/GenBank/DDBJ databases">
        <title>30 novel species of actinomycetes from the DSMZ collection.</title>
        <authorList>
            <person name="Nouioui I."/>
        </authorList>
    </citation>
    <scope>NUCLEOTIDE SEQUENCE [LARGE SCALE GENOMIC DNA]</scope>
    <source>
        <strain evidence="11">DSM 40932</strain>
    </source>
</reference>
<proteinExistence type="inferred from homology"/>
<evidence type="ECO:0000259" key="8">
    <source>
        <dbReference type="Pfam" id="PF02770"/>
    </source>
</evidence>
<keyword evidence="11" id="KW-1185">Reference proteome</keyword>
<dbReference type="PANTHER" id="PTHR43884">
    <property type="entry name" value="ACYL-COA DEHYDROGENASE"/>
    <property type="match status" value="1"/>
</dbReference>
<comment type="similarity">
    <text evidence="2 5">Belongs to the acyl-CoA dehydrogenase family.</text>
</comment>
<keyword evidence="4 5" id="KW-0274">FAD</keyword>
<dbReference type="Pfam" id="PF00441">
    <property type="entry name" value="Acyl-CoA_dh_1"/>
    <property type="match status" value="1"/>
</dbReference>
<protein>
    <submittedName>
        <fullName evidence="10">Acyl-CoA dehydrogenase family protein</fullName>
    </submittedName>
</protein>
<evidence type="ECO:0000256" key="6">
    <source>
        <dbReference type="SAM" id="MobiDB-lite"/>
    </source>
</evidence>
<dbReference type="EMBL" id="JAVRFG010000023">
    <property type="protein sequence ID" value="MDT0492596.1"/>
    <property type="molecule type" value="Genomic_DNA"/>
</dbReference>
<dbReference type="Gene3D" id="1.20.140.10">
    <property type="entry name" value="Butyryl-CoA Dehydrogenase, subunit A, domain 3"/>
    <property type="match status" value="1"/>
</dbReference>
<feature type="domain" description="Acyl-CoA oxidase/dehydrogenase middle" evidence="8">
    <location>
        <begin position="146"/>
        <end position="241"/>
    </location>
</feature>
<evidence type="ECO:0000256" key="1">
    <source>
        <dbReference type="ARBA" id="ARBA00001974"/>
    </source>
</evidence>
<name>A0ABU2W406_9ACTN</name>
<dbReference type="SUPFAM" id="SSF47203">
    <property type="entry name" value="Acyl-CoA dehydrogenase C-terminal domain-like"/>
    <property type="match status" value="1"/>
</dbReference>
<dbReference type="RefSeq" id="WP_311602027.1">
    <property type="nucleotide sequence ID" value="NZ_JAVRFG010000023.1"/>
</dbReference>
<keyword evidence="3 5" id="KW-0285">Flavoprotein</keyword>
<dbReference type="PANTHER" id="PTHR43884:SF19">
    <property type="entry name" value="ACYL-COA DEHYDROGENASE FADE4-RELATED"/>
    <property type="match status" value="1"/>
</dbReference>
<evidence type="ECO:0000256" key="5">
    <source>
        <dbReference type="RuleBase" id="RU362125"/>
    </source>
</evidence>
<evidence type="ECO:0000259" key="9">
    <source>
        <dbReference type="Pfam" id="PF02771"/>
    </source>
</evidence>
<gene>
    <name evidence="10" type="ORF">RM717_19005</name>
</gene>
<evidence type="ECO:0000256" key="4">
    <source>
        <dbReference type="ARBA" id="ARBA00022827"/>
    </source>
</evidence>
<dbReference type="InterPro" id="IPR009100">
    <property type="entry name" value="AcylCoA_DH/oxidase_NM_dom_sf"/>
</dbReference>
<dbReference type="Proteomes" id="UP001180556">
    <property type="component" value="Unassembled WGS sequence"/>
</dbReference>
<dbReference type="InterPro" id="IPR009075">
    <property type="entry name" value="AcylCo_DH/oxidase_C"/>
</dbReference>
<dbReference type="InterPro" id="IPR006091">
    <property type="entry name" value="Acyl-CoA_Oxase/DH_mid-dom"/>
</dbReference>
<keyword evidence="5" id="KW-0560">Oxidoreductase</keyword>
<dbReference type="Pfam" id="PF02770">
    <property type="entry name" value="Acyl-CoA_dh_M"/>
    <property type="match status" value="1"/>
</dbReference>
<sequence>MNPTPTGTAPAPAATGTPPIPTATGTPLTPVAAAEGLEHLLGPADPADARARDLADAREVFPQADIDALDSIGLARHYVPAEHGGLLRDYPATAAMIRAVAARDLTAAIAHGKTFLGAVSVWVGGSAEQAARVAERVSAGVPVSWGLTERGHGSDLVAGEVTAYPAGDRVRLDGEKWLINNATRGGLVTVLARTDPAGGPRGFGLFLLDRRTAGDAYRPLPKVRTLGIRGADISGFTLDGVLLDPVADRVGGPGSGLETVMRSLQLTRTLCATLSLGAADHGLAEAAHFATGRRLYGRSLLDLPAASRTLAECYADHLLHEAFATFATRAIHTLPGELGVLAPAVKYLVPVGTEQLLTRLRRLLGARAWLRDVRGTDVAPGAGVFQKIERDHRIVSLFDGNTVVNLNSLVSQFPLLSRAHRTTRPTDEGLLRAAELTAPLPPADPARLRLMPTKGAGLLHDLPAAVTELAELAVQRPGLVPAAASARLLADRVRDLLVDIAGQPIVPPDVPAYAFELARRLTWALAGAAAVRLWLGSHADVTRDTLGPDSLWEDGRWLHAALDRVHTRLTAGHRPTAEEERALEETYAALTGELLHQSAEFRFPSLLHIRRAEAL</sequence>
<dbReference type="Gene3D" id="1.10.540.10">
    <property type="entry name" value="Acyl-CoA dehydrogenase/oxidase, N-terminal domain"/>
    <property type="match status" value="1"/>
</dbReference>
<evidence type="ECO:0000256" key="3">
    <source>
        <dbReference type="ARBA" id="ARBA00022630"/>
    </source>
</evidence>
<accession>A0ABU2W406</accession>
<comment type="caution">
    <text evidence="10">The sequence shown here is derived from an EMBL/GenBank/DDBJ whole genome shotgun (WGS) entry which is preliminary data.</text>
</comment>
<comment type="cofactor">
    <cofactor evidence="1 5">
        <name>FAD</name>
        <dbReference type="ChEBI" id="CHEBI:57692"/>
    </cofactor>
</comment>